<sequence length="38" mass="4469">MRALLKTHFDGSPRLWPIMREKLSVVGLHAEWADENTY</sequence>
<protein>
    <submittedName>
        <fullName evidence="1">Uncharacterized protein</fullName>
    </submittedName>
</protein>
<comment type="caution">
    <text evidence="1">The sequence shown here is derived from an EMBL/GenBank/DDBJ whole genome shotgun (WGS) entry which is preliminary data.</text>
</comment>
<name>M0PM94_9EURY</name>
<dbReference type="EMBL" id="AOJJ01000057">
    <property type="protein sequence ID" value="EMA71023.1"/>
    <property type="molecule type" value="Genomic_DNA"/>
</dbReference>
<gene>
    <name evidence="1" type="ORF">C462_07875</name>
</gene>
<proteinExistence type="predicted"/>
<evidence type="ECO:0000313" key="2">
    <source>
        <dbReference type="Proteomes" id="UP000011528"/>
    </source>
</evidence>
<evidence type="ECO:0000313" key="1">
    <source>
        <dbReference type="EMBL" id="EMA71023.1"/>
    </source>
</evidence>
<dbReference type="AlphaFoldDB" id="M0PM94"/>
<organism evidence="1 2">
    <name type="scientific">Halorubrum distributum JCM 13916</name>
    <dbReference type="NCBI Taxonomy" id="1230455"/>
    <lineage>
        <taxon>Archaea</taxon>
        <taxon>Methanobacteriati</taxon>
        <taxon>Methanobacteriota</taxon>
        <taxon>Stenosarchaea group</taxon>
        <taxon>Halobacteria</taxon>
        <taxon>Halobacteriales</taxon>
        <taxon>Haloferacaceae</taxon>
        <taxon>Halorubrum</taxon>
        <taxon>Halorubrum distributum group</taxon>
    </lineage>
</organism>
<dbReference type="Proteomes" id="UP000011528">
    <property type="component" value="Unassembled WGS sequence"/>
</dbReference>
<accession>M0PM94</accession>
<reference evidence="1 2" key="1">
    <citation type="journal article" date="2014" name="PLoS Genet.">
        <title>Phylogenetically driven sequencing of extremely halophilic archaea reveals strategies for static and dynamic osmo-response.</title>
        <authorList>
            <person name="Becker E.A."/>
            <person name="Seitzer P.M."/>
            <person name="Tritt A."/>
            <person name="Larsen D."/>
            <person name="Krusor M."/>
            <person name="Yao A.I."/>
            <person name="Wu D."/>
            <person name="Madern D."/>
            <person name="Eisen J.A."/>
            <person name="Darling A.E."/>
            <person name="Facciotti M.T."/>
        </authorList>
    </citation>
    <scope>NUCLEOTIDE SEQUENCE [LARGE SCALE GENOMIC DNA]</scope>
    <source>
        <strain evidence="1 2">JCM 13916</strain>
    </source>
</reference>